<feature type="transmembrane region" description="Helical" evidence="5">
    <location>
        <begin position="388"/>
        <end position="409"/>
    </location>
</feature>
<protein>
    <submittedName>
        <fullName evidence="7">Major facilitator superfamily domain-containing protein</fullName>
    </submittedName>
</protein>
<dbReference type="Proteomes" id="UP000241462">
    <property type="component" value="Unassembled WGS sequence"/>
</dbReference>
<evidence type="ECO:0000256" key="1">
    <source>
        <dbReference type="ARBA" id="ARBA00004141"/>
    </source>
</evidence>
<dbReference type="InterPro" id="IPR036259">
    <property type="entry name" value="MFS_trans_sf"/>
</dbReference>
<dbReference type="PANTHER" id="PTHR23502:SF50">
    <property type="entry name" value="TRANSPORTER, PUTATIVE (AFU_ORTHOLOGUE AFUA_5G00430)-RELATED"/>
    <property type="match status" value="1"/>
</dbReference>
<evidence type="ECO:0000313" key="8">
    <source>
        <dbReference type="Proteomes" id="UP000241462"/>
    </source>
</evidence>
<dbReference type="AlphaFoldDB" id="A0A2T2ZTV8"/>
<feature type="transmembrane region" description="Helical" evidence="5">
    <location>
        <begin position="146"/>
        <end position="168"/>
    </location>
</feature>
<feature type="domain" description="Major facilitator superfamily (MFS) profile" evidence="6">
    <location>
        <begin position="50"/>
        <end position="505"/>
    </location>
</feature>
<organism evidence="7 8">
    <name type="scientific">Coniella lustricola</name>
    <dbReference type="NCBI Taxonomy" id="2025994"/>
    <lineage>
        <taxon>Eukaryota</taxon>
        <taxon>Fungi</taxon>
        <taxon>Dikarya</taxon>
        <taxon>Ascomycota</taxon>
        <taxon>Pezizomycotina</taxon>
        <taxon>Sordariomycetes</taxon>
        <taxon>Sordariomycetidae</taxon>
        <taxon>Diaporthales</taxon>
        <taxon>Schizoparmaceae</taxon>
        <taxon>Coniella</taxon>
    </lineage>
</organism>
<feature type="transmembrane region" description="Helical" evidence="5">
    <location>
        <begin position="482"/>
        <end position="501"/>
    </location>
</feature>
<feature type="transmembrane region" description="Helical" evidence="5">
    <location>
        <begin position="175"/>
        <end position="194"/>
    </location>
</feature>
<reference evidence="7 8" key="1">
    <citation type="journal article" date="2018" name="Mycol. Prog.">
        <title>Coniella lustricola, a new species from submerged detritus.</title>
        <authorList>
            <person name="Raudabaugh D.B."/>
            <person name="Iturriaga T."/>
            <person name="Carver A."/>
            <person name="Mondo S."/>
            <person name="Pangilinan J."/>
            <person name="Lipzen A."/>
            <person name="He G."/>
            <person name="Amirebrahimi M."/>
            <person name="Grigoriev I.V."/>
            <person name="Miller A.N."/>
        </authorList>
    </citation>
    <scope>NUCLEOTIDE SEQUENCE [LARGE SCALE GENOMIC DNA]</scope>
    <source>
        <strain evidence="7 8">B22-T-1</strain>
    </source>
</reference>
<feature type="transmembrane region" description="Helical" evidence="5">
    <location>
        <begin position="345"/>
        <end position="367"/>
    </location>
</feature>
<feature type="transmembrane region" description="Helical" evidence="5">
    <location>
        <begin position="52"/>
        <end position="74"/>
    </location>
</feature>
<dbReference type="Pfam" id="PF07690">
    <property type="entry name" value="MFS_1"/>
    <property type="match status" value="1"/>
</dbReference>
<dbReference type="PANTHER" id="PTHR23502">
    <property type="entry name" value="MAJOR FACILITATOR SUPERFAMILY"/>
    <property type="match status" value="1"/>
</dbReference>
<comment type="subcellular location">
    <subcellularLocation>
        <location evidence="1">Membrane</location>
        <topology evidence="1">Multi-pass membrane protein</topology>
    </subcellularLocation>
</comment>
<dbReference type="SUPFAM" id="SSF103473">
    <property type="entry name" value="MFS general substrate transporter"/>
    <property type="match status" value="1"/>
</dbReference>
<dbReference type="InterPro" id="IPR011701">
    <property type="entry name" value="MFS"/>
</dbReference>
<dbReference type="EMBL" id="KZ678701">
    <property type="protein sequence ID" value="PSR76563.1"/>
    <property type="molecule type" value="Genomic_DNA"/>
</dbReference>
<evidence type="ECO:0000256" key="2">
    <source>
        <dbReference type="ARBA" id="ARBA00022692"/>
    </source>
</evidence>
<dbReference type="OrthoDB" id="5215911at2759"/>
<dbReference type="Gene3D" id="1.20.1250.20">
    <property type="entry name" value="MFS general substrate transporter like domains"/>
    <property type="match status" value="1"/>
</dbReference>
<feature type="transmembrane region" description="Helical" evidence="5">
    <location>
        <begin position="447"/>
        <end position="470"/>
    </location>
</feature>
<name>A0A2T2ZTV8_9PEZI</name>
<keyword evidence="8" id="KW-1185">Reference proteome</keyword>
<evidence type="ECO:0000259" key="6">
    <source>
        <dbReference type="PROSITE" id="PS50850"/>
    </source>
</evidence>
<feature type="transmembrane region" description="Helical" evidence="5">
    <location>
        <begin position="117"/>
        <end position="134"/>
    </location>
</feature>
<proteinExistence type="predicted"/>
<dbReference type="InterPro" id="IPR020846">
    <property type="entry name" value="MFS_dom"/>
</dbReference>
<dbReference type="GO" id="GO:0022857">
    <property type="term" value="F:transmembrane transporter activity"/>
    <property type="evidence" value="ECO:0007669"/>
    <property type="project" value="InterPro"/>
</dbReference>
<feature type="transmembrane region" description="Helical" evidence="5">
    <location>
        <begin position="206"/>
        <end position="225"/>
    </location>
</feature>
<accession>A0A2T2ZTV8</accession>
<feature type="transmembrane region" description="Helical" evidence="5">
    <location>
        <begin position="415"/>
        <end position="440"/>
    </location>
</feature>
<evidence type="ECO:0000256" key="4">
    <source>
        <dbReference type="ARBA" id="ARBA00023136"/>
    </source>
</evidence>
<sequence>MDTARDFTMPPGTIRLEKASSANSTTIILSPPPTSDPHDPLNWTSTRKTVNFTLTLFYVLFTFVLNDIFYVAYTPLVEEIGMTYEVYNIATALGFAGLAIGCIVFMPFSYRYGRRPLYILSVTIQLVAAIWSGKVKTNGELIAANMLMGLGGAISETIVQVTIADLFFVHQYATVNALFLFAQATGASLGPVAAGYVIDGQGWRWMWWWCAIFLGITLIVVFFCFEETIYTAVYEGVPAYTSPDEVEAPKQDPDDTKMTQTTSDQLAAVGSLKKKPLRRRLQLVTNTNTAIKHHFYQPFLMLIKFPAIAYAAITYGSLLALFSILGTVLAAYLTYSPWDFSPANVGLFNVASFVGSLAGTIMVSIASDRLVIVMAKRNSGVYEAEMRLYPAIPGSFITAAGVLMVGLGLEKGMSWVFLAFGSAIFSAGFVLCADTALCYLTDTYGNIIGDALVAVIFVRNGLSVVIMFALTPWIEGMGVQNAFILMAIIAFVILSIPLPLLKWGKQARIKSAATYAHYSMRQPNCRGGI</sequence>
<evidence type="ECO:0000256" key="3">
    <source>
        <dbReference type="ARBA" id="ARBA00022989"/>
    </source>
</evidence>
<dbReference type="PROSITE" id="PS50850">
    <property type="entry name" value="MFS"/>
    <property type="match status" value="1"/>
</dbReference>
<dbReference type="GO" id="GO:0005886">
    <property type="term" value="C:plasma membrane"/>
    <property type="evidence" value="ECO:0007669"/>
    <property type="project" value="TreeGrafter"/>
</dbReference>
<keyword evidence="4 5" id="KW-0472">Membrane</keyword>
<evidence type="ECO:0000313" key="7">
    <source>
        <dbReference type="EMBL" id="PSR76563.1"/>
    </source>
</evidence>
<feature type="transmembrane region" description="Helical" evidence="5">
    <location>
        <begin position="86"/>
        <end position="105"/>
    </location>
</feature>
<feature type="transmembrane region" description="Helical" evidence="5">
    <location>
        <begin position="307"/>
        <end position="333"/>
    </location>
</feature>
<keyword evidence="2 5" id="KW-0812">Transmembrane</keyword>
<keyword evidence="3 5" id="KW-1133">Transmembrane helix</keyword>
<dbReference type="STRING" id="2025994.A0A2T2ZTV8"/>
<evidence type="ECO:0000256" key="5">
    <source>
        <dbReference type="SAM" id="Phobius"/>
    </source>
</evidence>
<dbReference type="InParanoid" id="A0A2T2ZTV8"/>
<gene>
    <name evidence="7" type="ORF">BD289DRAFT_495458</name>
</gene>